<name>A0ABN0WQM1_9ACTN</name>
<feature type="chain" id="PRO_5045588007" evidence="2">
    <location>
        <begin position="24"/>
        <end position="338"/>
    </location>
</feature>
<protein>
    <submittedName>
        <fullName evidence="3">Uncharacterized protein</fullName>
    </submittedName>
</protein>
<evidence type="ECO:0000313" key="3">
    <source>
        <dbReference type="EMBL" id="GAA0344307.1"/>
    </source>
</evidence>
<keyword evidence="2" id="KW-0732">Signal</keyword>
<dbReference type="Proteomes" id="UP001500063">
    <property type="component" value="Unassembled WGS sequence"/>
</dbReference>
<keyword evidence="4" id="KW-1185">Reference proteome</keyword>
<feature type="compositionally biased region" description="Low complexity" evidence="1">
    <location>
        <begin position="184"/>
        <end position="197"/>
    </location>
</feature>
<gene>
    <name evidence="3" type="ORF">GCM10010319_20600</name>
</gene>
<feature type="signal peptide" evidence="2">
    <location>
        <begin position="1"/>
        <end position="23"/>
    </location>
</feature>
<organism evidence="3 4">
    <name type="scientific">Streptomyces blastmyceticus</name>
    <dbReference type="NCBI Taxonomy" id="68180"/>
    <lineage>
        <taxon>Bacteria</taxon>
        <taxon>Bacillati</taxon>
        <taxon>Actinomycetota</taxon>
        <taxon>Actinomycetes</taxon>
        <taxon>Kitasatosporales</taxon>
        <taxon>Streptomycetaceae</taxon>
        <taxon>Streptomyces</taxon>
    </lineage>
</organism>
<accession>A0ABN0WQM1</accession>
<evidence type="ECO:0000313" key="4">
    <source>
        <dbReference type="Proteomes" id="UP001500063"/>
    </source>
</evidence>
<evidence type="ECO:0000256" key="1">
    <source>
        <dbReference type="SAM" id="MobiDB-lite"/>
    </source>
</evidence>
<reference evidence="3 4" key="1">
    <citation type="journal article" date="2019" name="Int. J. Syst. Evol. Microbiol.">
        <title>The Global Catalogue of Microorganisms (GCM) 10K type strain sequencing project: providing services to taxonomists for standard genome sequencing and annotation.</title>
        <authorList>
            <consortium name="The Broad Institute Genomics Platform"/>
            <consortium name="The Broad Institute Genome Sequencing Center for Infectious Disease"/>
            <person name="Wu L."/>
            <person name="Ma J."/>
        </authorList>
    </citation>
    <scope>NUCLEOTIDE SEQUENCE [LARGE SCALE GENOMIC DNA]</scope>
    <source>
        <strain evidence="3 4">JCM 4565</strain>
    </source>
</reference>
<proteinExistence type="predicted"/>
<dbReference type="RefSeq" id="WP_344117445.1">
    <property type="nucleotide sequence ID" value="NZ_BAAABW010000012.1"/>
</dbReference>
<dbReference type="EMBL" id="BAAABW010000012">
    <property type="protein sequence ID" value="GAA0344307.1"/>
    <property type="molecule type" value="Genomic_DNA"/>
</dbReference>
<comment type="caution">
    <text evidence="3">The sequence shown here is derived from an EMBL/GenBank/DDBJ whole genome shotgun (WGS) entry which is preliminary data.</text>
</comment>
<sequence length="338" mass="34564">MGSAVALTAGLALVSGTAGQAAAIPAAGTKATEGCGDAQVSAAQAARAAADATPPERSAVGSTAEKISYSLPGQAPIGLWTRSGVTLRTPVTKGTVRLDVDSRGFDTDSLSVQRYVPETHLWVDLDTRPSGSGTPQHGVFTFPVTAAASADHPHTVALRLQDLDKPGTFTVTASVQDGKGHTYRSPARTATATRPAVSVSGWQQHTTLTRGGPAGDVTVTVKNTTDRAYPALNASYFAYGGGVGHALTPKDLVLQQYRSGHWERVGLVAGGCDPGMSAALAATSKKPLAPGESAVYRLRVAVASSAPRDVTSADAGVSVGNGDLSFFSRQLPFAIKGK</sequence>
<feature type="region of interest" description="Disordered" evidence="1">
    <location>
        <begin position="176"/>
        <end position="197"/>
    </location>
</feature>
<evidence type="ECO:0000256" key="2">
    <source>
        <dbReference type="SAM" id="SignalP"/>
    </source>
</evidence>